<organism evidence="17">
    <name type="scientific">Phaffia rhodozyma</name>
    <name type="common">Yeast</name>
    <name type="synonym">Xanthophyllomyces dendrorhous</name>
    <dbReference type="NCBI Taxonomy" id="264483"/>
    <lineage>
        <taxon>Eukaryota</taxon>
        <taxon>Fungi</taxon>
        <taxon>Dikarya</taxon>
        <taxon>Basidiomycota</taxon>
        <taxon>Agaricomycotina</taxon>
        <taxon>Tremellomycetes</taxon>
        <taxon>Cystofilobasidiales</taxon>
        <taxon>Mrakiaceae</taxon>
        <taxon>Phaffia</taxon>
    </lineage>
</organism>
<dbReference type="Pfam" id="PF20974">
    <property type="entry name" value="tRNA-synt_1c_C2"/>
    <property type="match status" value="1"/>
</dbReference>
<dbReference type="InterPro" id="IPR007638">
    <property type="entry name" value="Gln-tRNA-synth_Ib_RNA-bd_2"/>
</dbReference>
<feature type="domain" description="Glutaminyl-tRNA synthetase class Ib non-specific RNA-binding" evidence="15">
    <location>
        <begin position="17"/>
        <end position="168"/>
    </location>
</feature>
<dbReference type="PROSITE" id="PS00178">
    <property type="entry name" value="AA_TRNA_LIGASE_I"/>
    <property type="match status" value="1"/>
</dbReference>
<keyword evidence="5 10" id="KW-0067">ATP-binding</keyword>
<evidence type="ECO:0000256" key="11">
    <source>
        <dbReference type="SAM" id="MobiDB-lite"/>
    </source>
</evidence>
<accession>A0A0F7SI40</accession>
<protein>
    <recommendedName>
        <fullName evidence="2">glutamine--tRNA ligase</fullName>
        <ecNumber evidence="2">6.1.1.18</ecNumber>
    </recommendedName>
    <alternativeName>
        <fullName evidence="8">Glutaminyl-tRNA synthetase</fullName>
    </alternativeName>
</protein>
<dbReference type="AlphaFoldDB" id="A0A0F7SI40"/>
<feature type="domain" description="tRNA synthetases class I (E and Q) anti-codon binding" evidence="16">
    <location>
        <begin position="682"/>
        <end position="744"/>
    </location>
</feature>
<keyword evidence="4 10" id="KW-0547">Nucleotide-binding</keyword>
<dbReference type="GO" id="GO:0004819">
    <property type="term" value="F:glutamine-tRNA ligase activity"/>
    <property type="evidence" value="ECO:0007669"/>
    <property type="project" value="UniProtKB-EC"/>
</dbReference>
<keyword evidence="6 10" id="KW-0648">Protein biosynthesis</keyword>
<dbReference type="NCBIfam" id="TIGR00440">
    <property type="entry name" value="glnS"/>
    <property type="match status" value="1"/>
</dbReference>
<dbReference type="SUPFAM" id="SSF52374">
    <property type="entry name" value="Nucleotidylyl transferase"/>
    <property type="match status" value="1"/>
</dbReference>
<evidence type="ECO:0000256" key="6">
    <source>
        <dbReference type="ARBA" id="ARBA00022917"/>
    </source>
</evidence>
<comment type="catalytic activity">
    <reaction evidence="9">
        <text>tRNA(Gln) + L-glutamine + ATP = L-glutaminyl-tRNA(Gln) + AMP + diphosphate</text>
        <dbReference type="Rhea" id="RHEA:20121"/>
        <dbReference type="Rhea" id="RHEA-COMP:9662"/>
        <dbReference type="Rhea" id="RHEA-COMP:9681"/>
        <dbReference type="ChEBI" id="CHEBI:30616"/>
        <dbReference type="ChEBI" id="CHEBI:33019"/>
        <dbReference type="ChEBI" id="CHEBI:58359"/>
        <dbReference type="ChEBI" id="CHEBI:78442"/>
        <dbReference type="ChEBI" id="CHEBI:78521"/>
        <dbReference type="ChEBI" id="CHEBI:456215"/>
        <dbReference type="EC" id="6.1.1.18"/>
    </reaction>
</comment>
<dbReference type="Gene3D" id="1.10.8.1290">
    <property type="entry name" value="Glutaminyl-tRNA synthetase, non-specific RNA binding region part 1, domain 1"/>
    <property type="match status" value="1"/>
</dbReference>
<feature type="compositionally biased region" description="Low complexity" evidence="11">
    <location>
        <begin position="202"/>
        <end position="215"/>
    </location>
</feature>
<evidence type="ECO:0000259" key="12">
    <source>
        <dbReference type="Pfam" id="PF00749"/>
    </source>
</evidence>
<evidence type="ECO:0000259" key="16">
    <source>
        <dbReference type="Pfam" id="PF20974"/>
    </source>
</evidence>
<evidence type="ECO:0000256" key="3">
    <source>
        <dbReference type="ARBA" id="ARBA00022598"/>
    </source>
</evidence>
<evidence type="ECO:0000256" key="9">
    <source>
        <dbReference type="ARBA" id="ARBA00048270"/>
    </source>
</evidence>
<sequence>MPPKTPPTLNDVQKQTLETLTSVFCLPSARATELTVSPKLGPSAADLAGSSELRAYSWDEAKGKLLAGLITGGIKLDLETRVLLSSMVGSGRLGKSEQVSAAIKYFDERTATQINDDEFDKACGVGINFKPEEIPTLVSEALDVFSPSSWDDLSKALVAVKNTDLKWAGALDVKNAVEQSFVSRFGSKEAAREKKAKEPKAPKAASAAKKPVSSDATAADAARSMFTEGFLSRLHKPGGNKQIDPKLMEEHLKFTGGNVITRFPPEPNGFLHIGHSKAIAINFGYAAHHGGHTYLRYDDTNPQAEEGQYFESILEMVRWLGFEPWAVTYSSDYFQRLFDLGIELIKRDRAYVCHCSAEEQLKNRGGEKSQVRIACSHRSRPVEESIIEFERMRKGDYKKGEATLRMKQDLENGNPHMWDMVAYRIVPASHHRTGDEWCIYPTYDFTHCLVDSFENISHSLCTTEFILARESYEWLCDAVSVYKPRQSEYGRLNIQGTVMSKRKIKKLVDDGHVGSWDDPRIYTLIALRRRGVPPGAIVNFVQSLGVSTAPGTIQLAKFEGSVRSYLESSAPRLNFVLRPLKVTIENVADDYRVEASKPLHPKVPEMGSYPIVFTKHIYIDRDDFRLEDSKDYFRLAPGKTVGLFSAPHPITCTEVKKNEAGEVIEVVVRLETEGVKKPKAYIQWVAEDPISNSPVIVDETRIFNPLFHSDDPAALDDYLADLNPNSLVRVHGAMIEPAFYALAKRSMATALEEAKARTAKALREVKKDSTVEKKKDDDTPVATVDQLVGLEDIRFQGLRVAYFTVDNKESKLGCLNEGEDVVPGKREGDKLVLNRIVSLKEDTGKKSV</sequence>
<feature type="domain" description="Glutaminyl-tRNA synthetase class Ib non-specific RNA-binding" evidence="14">
    <location>
        <begin position="173"/>
        <end position="251"/>
    </location>
</feature>
<dbReference type="InterPro" id="IPR020056">
    <property type="entry name" value="Rbsml_bL25/Gln-tRNA_synth_N"/>
</dbReference>
<dbReference type="GO" id="GO:0006425">
    <property type="term" value="P:glutaminyl-tRNA aminoacylation"/>
    <property type="evidence" value="ECO:0007669"/>
    <property type="project" value="InterPro"/>
</dbReference>
<evidence type="ECO:0000259" key="15">
    <source>
        <dbReference type="Pfam" id="PF04558"/>
    </source>
</evidence>
<dbReference type="Pfam" id="PF00749">
    <property type="entry name" value="tRNA-synt_1c"/>
    <property type="match status" value="1"/>
</dbReference>
<proteinExistence type="inferred from homology"/>
<keyword evidence="3 10" id="KW-0436">Ligase</keyword>
<dbReference type="PANTHER" id="PTHR43097:SF4">
    <property type="entry name" value="GLUTAMINE--TRNA LIGASE"/>
    <property type="match status" value="1"/>
</dbReference>
<dbReference type="InterPro" id="IPR049437">
    <property type="entry name" value="tRNA-synt_1c_C2"/>
</dbReference>
<dbReference type="GO" id="GO:0005829">
    <property type="term" value="C:cytosol"/>
    <property type="evidence" value="ECO:0007669"/>
    <property type="project" value="TreeGrafter"/>
</dbReference>
<dbReference type="Pfam" id="PF03950">
    <property type="entry name" value="tRNA-synt_1c_C"/>
    <property type="match status" value="1"/>
</dbReference>
<feature type="region of interest" description="Disordered" evidence="11">
    <location>
        <begin position="188"/>
        <end position="215"/>
    </location>
</feature>
<evidence type="ECO:0000313" key="17">
    <source>
        <dbReference type="EMBL" id="CDZ96939.1"/>
    </source>
</evidence>
<dbReference type="Pfam" id="PF04557">
    <property type="entry name" value="tRNA_synt_1c_R2"/>
    <property type="match status" value="1"/>
</dbReference>
<dbReference type="FunFam" id="3.90.800.10:FF:000001">
    <property type="entry name" value="Glutamine--tRNA ligase"/>
    <property type="match status" value="1"/>
</dbReference>
<comment type="similarity">
    <text evidence="1 10">Belongs to the class-I aminoacyl-tRNA synthetase family.</text>
</comment>
<dbReference type="FunFam" id="3.40.50.620:FF:000037">
    <property type="entry name" value="Glutamine--tRNA ligase cytoplasmic"/>
    <property type="match status" value="1"/>
</dbReference>
<evidence type="ECO:0000256" key="8">
    <source>
        <dbReference type="ARBA" id="ARBA00030466"/>
    </source>
</evidence>
<dbReference type="InterPro" id="IPR001412">
    <property type="entry name" value="aa-tRNA-synth_I_CS"/>
</dbReference>
<dbReference type="InterPro" id="IPR007639">
    <property type="entry name" value="Gln-tRNA-synth_Ib_RNA-bd_N"/>
</dbReference>
<dbReference type="EC" id="6.1.1.18" evidence="2"/>
<dbReference type="PRINTS" id="PR00987">
    <property type="entry name" value="TRNASYNTHGLU"/>
</dbReference>
<dbReference type="InterPro" id="IPR020059">
    <property type="entry name" value="Glu/Gln-tRNA-synth_Ib_codon-bd"/>
</dbReference>
<evidence type="ECO:0000256" key="10">
    <source>
        <dbReference type="RuleBase" id="RU363037"/>
    </source>
</evidence>
<dbReference type="SUPFAM" id="SSF50715">
    <property type="entry name" value="Ribosomal protein L25-like"/>
    <property type="match status" value="1"/>
</dbReference>
<dbReference type="Gene3D" id="2.40.240.10">
    <property type="entry name" value="Ribosomal Protein L25, Chain P"/>
    <property type="match status" value="2"/>
</dbReference>
<dbReference type="InterPro" id="IPR020058">
    <property type="entry name" value="Glu/Gln-tRNA-synth_Ib_cat-dom"/>
</dbReference>
<evidence type="ECO:0000259" key="14">
    <source>
        <dbReference type="Pfam" id="PF04557"/>
    </source>
</evidence>
<dbReference type="InterPro" id="IPR042558">
    <property type="entry name" value="Gln-tRNA-synth_Ib_RNA-bd_N_1"/>
</dbReference>
<evidence type="ECO:0000256" key="4">
    <source>
        <dbReference type="ARBA" id="ARBA00022741"/>
    </source>
</evidence>
<reference evidence="17" key="1">
    <citation type="submission" date="2014-08" db="EMBL/GenBank/DDBJ databases">
        <authorList>
            <person name="Sharma Rahul"/>
            <person name="Thines Marco"/>
        </authorList>
    </citation>
    <scope>NUCLEOTIDE SEQUENCE</scope>
</reference>
<evidence type="ECO:0000256" key="5">
    <source>
        <dbReference type="ARBA" id="ARBA00022840"/>
    </source>
</evidence>
<keyword evidence="7 10" id="KW-0030">Aminoacyl-tRNA synthetase</keyword>
<dbReference type="EMBL" id="LN483167">
    <property type="protein sequence ID" value="CDZ96939.1"/>
    <property type="molecule type" value="Genomic_DNA"/>
</dbReference>
<dbReference type="InterPro" id="IPR014729">
    <property type="entry name" value="Rossmann-like_a/b/a_fold"/>
</dbReference>
<dbReference type="Pfam" id="PF04558">
    <property type="entry name" value="tRNA_synt_1c_R1"/>
    <property type="match status" value="1"/>
</dbReference>
<dbReference type="InterPro" id="IPR004514">
    <property type="entry name" value="Gln-tRNA-synth"/>
</dbReference>
<dbReference type="FunFam" id="2.40.240.10:FF:000007">
    <property type="entry name" value="Glutamine--tRNA ligase"/>
    <property type="match status" value="1"/>
</dbReference>
<evidence type="ECO:0000259" key="13">
    <source>
        <dbReference type="Pfam" id="PF03950"/>
    </source>
</evidence>
<name>A0A0F7SI40_PHARH</name>
<evidence type="ECO:0000256" key="7">
    <source>
        <dbReference type="ARBA" id="ARBA00023146"/>
    </source>
</evidence>
<dbReference type="PANTHER" id="PTHR43097">
    <property type="entry name" value="GLUTAMINE-TRNA LIGASE"/>
    <property type="match status" value="1"/>
</dbReference>
<feature type="domain" description="Glutamyl/glutaminyl-tRNA synthetase class Ib anti-codon binding" evidence="13">
    <location>
        <begin position="570"/>
        <end position="670"/>
    </location>
</feature>
<dbReference type="InterPro" id="IPR050132">
    <property type="entry name" value="Gln/Glu-tRNA_Ligase"/>
</dbReference>
<dbReference type="InterPro" id="IPR011035">
    <property type="entry name" value="Ribosomal_bL25/Gln-tRNA_synth"/>
</dbReference>
<feature type="compositionally biased region" description="Basic and acidic residues" evidence="11">
    <location>
        <begin position="188"/>
        <end position="201"/>
    </location>
</feature>
<dbReference type="GO" id="GO:0005524">
    <property type="term" value="F:ATP binding"/>
    <property type="evidence" value="ECO:0007669"/>
    <property type="project" value="UniProtKB-KW"/>
</dbReference>
<evidence type="ECO:0000256" key="2">
    <source>
        <dbReference type="ARBA" id="ARBA00012836"/>
    </source>
</evidence>
<feature type="domain" description="Glutamyl/glutaminyl-tRNA synthetase class Ib catalytic" evidence="12">
    <location>
        <begin position="259"/>
        <end position="559"/>
    </location>
</feature>
<dbReference type="InterPro" id="IPR000924">
    <property type="entry name" value="Glu/Gln-tRNA-synth"/>
</dbReference>
<dbReference type="Gene3D" id="3.40.50.620">
    <property type="entry name" value="HUPs"/>
    <property type="match status" value="1"/>
</dbReference>
<evidence type="ECO:0000256" key="1">
    <source>
        <dbReference type="ARBA" id="ARBA00005594"/>
    </source>
</evidence>